<accession>A0ABT9E4E4</accession>
<keyword evidence="2" id="KW-1185">Reference proteome</keyword>
<sequence>MMNHSPDKWFWIVGSDADRVYSSAAAQYVPVTDESYTAFVEAGGFATRIINEDELKDVFAQQYPAGWHFPKTRLTGLEFMNRLSTEESAAIATAAQSNASVLVWLLKLSAATYVDLTDQQTIEGVNAIKAAGLLTADRAAELLAI</sequence>
<proteinExistence type="predicted"/>
<comment type="caution">
    <text evidence="1">The sequence shown here is derived from an EMBL/GenBank/DDBJ whole genome shotgun (WGS) entry which is preliminary data.</text>
</comment>
<dbReference type="EMBL" id="JAUTWS010000023">
    <property type="protein sequence ID" value="MDO9711039.1"/>
    <property type="molecule type" value="Genomic_DNA"/>
</dbReference>
<dbReference type="RefSeq" id="WP_305105897.1">
    <property type="nucleotide sequence ID" value="NZ_JAUTWS010000023.1"/>
</dbReference>
<gene>
    <name evidence="1" type="ORF">Q7A36_21990</name>
</gene>
<evidence type="ECO:0000313" key="2">
    <source>
        <dbReference type="Proteomes" id="UP001243009"/>
    </source>
</evidence>
<protein>
    <submittedName>
        <fullName evidence="1">Uncharacterized protein</fullName>
    </submittedName>
</protein>
<dbReference type="Proteomes" id="UP001243009">
    <property type="component" value="Unassembled WGS sequence"/>
</dbReference>
<evidence type="ECO:0000313" key="1">
    <source>
        <dbReference type="EMBL" id="MDO9711039.1"/>
    </source>
</evidence>
<reference evidence="1 2" key="1">
    <citation type="submission" date="2023-08" db="EMBL/GenBank/DDBJ databases">
        <title>The draft genome sequence of Paracraurococcus sp. LOR1-02.</title>
        <authorList>
            <person name="Kingkaew E."/>
            <person name="Tanasupawat S."/>
        </authorList>
    </citation>
    <scope>NUCLEOTIDE SEQUENCE [LARGE SCALE GENOMIC DNA]</scope>
    <source>
        <strain evidence="1 2">LOR1-02</strain>
    </source>
</reference>
<name>A0ABT9E4E4_9PROT</name>
<organism evidence="1 2">
    <name type="scientific">Paracraurococcus lichenis</name>
    <dbReference type="NCBI Taxonomy" id="3064888"/>
    <lineage>
        <taxon>Bacteria</taxon>
        <taxon>Pseudomonadati</taxon>
        <taxon>Pseudomonadota</taxon>
        <taxon>Alphaproteobacteria</taxon>
        <taxon>Acetobacterales</taxon>
        <taxon>Roseomonadaceae</taxon>
        <taxon>Paracraurococcus</taxon>
    </lineage>
</organism>